<dbReference type="PRINTS" id="PR00080">
    <property type="entry name" value="SDRFAMILY"/>
</dbReference>
<dbReference type="RefSeq" id="WP_380583521.1">
    <property type="nucleotide sequence ID" value="NZ_JBHSQJ010000060.1"/>
</dbReference>
<protein>
    <submittedName>
        <fullName evidence="4">SDR family NAD(P)-dependent oxidoreductase</fullName>
        <ecNumber evidence="4">1.-.-.-</ecNumber>
    </submittedName>
</protein>
<keyword evidence="2 4" id="KW-0560">Oxidoreductase</keyword>
<gene>
    <name evidence="4" type="ORF">ACFP3V_15065</name>
</gene>
<dbReference type="GO" id="GO:0016491">
    <property type="term" value="F:oxidoreductase activity"/>
    <property type="evidence" value="ECO:0007669"/>
    <property type="project" value="UniProtKB-KW"/>
</dbReference>
<comment type="caution">
    <text evidence="4">The sequence shown here is derived from an EMBL/GenBank/DDBJ whole genome shotgun (WGS) entry which is preliminary data.</text>
</comment>
<dbReference type="Gene3D" id="3.40.50.720">
    <property type="entry name" value="NAD(P)-binding Rossmann-like Domain"/>
    <property type="match status" value="1"/>
</dbReference>
<dbReference type="Pfam" id="PF00106">
    <property type="entry name" value="adh_short"/>
    <property type="match status" value="1"/>
</dbReference>
<comment type="similarity">
    <text evidence="1 3">Belongs to the short-chain dehydrogenases/reductases (SDR) family.</text>
</comment>
<dbReference type="EC" id="1.-.-.-" evidence="4"/>
<evidence type="ECO:0000256" key="1">
    <source>
        <dbReference type="ARBA" id="ARBA00006484"/>
    </source>
</evidence>
<reference evidence="5" key="1">
    <citation type="journal article" date="2019" name="Int. J. Syst. Evol. Microbiol.">
        <title>The Global Catalogue of Microorganisms (GCM) 10K type strain sequencing project: providing services to taxonomists for standard genome sequencing and annotation.</title>
        <authorList>
            <consortium name="The Broad Institute Genomics Platform"/>
            <consortium name="The Broad Institute Genome Sequencing Center for Infectious Disease"/>
            <person name="Wu L."/>
            <person name="Ma J."/>
        </authorList>
    </citation>
    <scope>NUCLEOTIDE SEQUENCE [LARGE SCALE GENOMIC DNA]</scope>
    <source>
        <strain evidence="5">JCM 4816</strain>
    </source>
</reference>
<dbReference type="PANTHER" id="PTHR44196:SF2">
    <property type="entry name" value="SHORT-CHAIN DEHYDROGENASE-RELATED"/>
    <property type="match status" value="1"/>
</dbReference>
<keyword evidence="5" id="KW-1185">Reference proteome</keyword>
<evidence type="ECO:0000313" key="5">
    <source>
        <dbReference type="Proteomes" id="UP001596174"/>
    </source>
</evidence>
<name>A0ABW1G342_9ACTN</name>
<dbReference type="CDD" id="cd05233">
    <property type="entry name" value="SDR_c"/>
    <property type="match status" value="1"/>
</dbReference>
<accession>A0ABW1G342</accession>
<dbReference type="PIRSF" id="PIRSF000126">
    <property type="entry name" value="11-beta-HSD1"/>
    <property type="match status" value="1"/>
</dbReference>
<dbReference type="EMBL" id="JBHSQJ010000060">
    <property type="protein sequence ID" value="MFC5908528.1"/>
    <property type="molecule type" value="Genomic_DNA"/>
</dbReference>
<dbReference type="PANTHER" id="PTHR44196">
    <property type="entry name" value="DEHYDROGENASE/REDUCTASE SDR FAMILY MEMBER 7B"/>
    <property type="match status" value="1"/>
</dbReference>
<dbReference type="InterPro" id="IPR036291">
    <property type="entry name" value="NAD(P)-bd_dom_sf"/>
</dbReference>
<organism evidence="4 5">
    <name type="scientific">Streptacidiphilus monticola</name>
    <dbReference type="NCBI Taxonomy" id="2161674"/>
    <lineage>
        <taxon>Bacteria</taxon>
        <taxon>Bacillati</taxon>
        <taxon>Actinomycetota</taxon>
        <taxon>Actinomycetes</taxon>
        <taxon>Kitasatosporales</taxon>
        <taxon>Streptomycetaceae</taxon>
        <taxon>Streptacidiphilus</taxon>
    </lineage>
</organism>
<dbReference type="Proteomes" id="UP001596174">
    <property type="component" value="Unassembled WGS sequence"/>
</dbReference>
<evidence type="ECO:0000256" key="2">
    <source>
        <dbReference type="ARBA" id="ARBA00023002"/>
    </source>
</evidence>
<evidence type="ECO:0000313" key="4">
    <source>
        <dbReference type="EMBL" id="MFC5908528.1"/>
    </source>
</evidence>
<dbReference type="InterPro" id="IPR002347">
    <property type="entry name" value="SDR_fam"/>
</dbReference>
<dbReference type="PRINTS" id="PR00081">
    <property type="entry name" value="GDHRDH"/>
</dbReference>
<proteinExistence type="inferred from homology"/>
<sequence>MRTALITGGTAGIGAAFARRFARDGLALVLVARDRDRLASSAEELTETFGVPVEVLPADLATEEGIAAVEARLGDEKHPVDVLVNNAGFGFRRGFLEVPLADELTMLKVHVEAVLRLTRAAVAGMRTRGKGYVVNVASVAAFVPRGSYGASKAWVVQFTQGTDRDLAGTGVRLQALCPGFVHTEFHDRAGMDMSSTKEWMWLDADYVVQESLRDLARGKSVSIPSRRYKAAVAAARKAPLAALGMAARGFGRNR</sequence>
<dbReference type="SUPFAM" id="SSF51735">
    <property type="entry name" value="NAD(P)-binding Rossmann-fold domains"/>
    <property type="match status" value="1"/>
</dbReference>
<evidence type="ECO:0000256" key="3">
    <source>
        <dbReference type="RuleBase" id="RU000363"/>
    </source>
</evidence>